<dbReference type="Proteomes" id="UP000829398">
    <property type="component" value="Chromosome 3"/>
</dbReference>
<reference evidence="2" key="1">
    <citation type="journal article" date="2023" name="Hortic. Res.">
        <title>A chromosome-level phased genome enabling allele-level studies in sweet orange: a case study on citrus Huanglongbing tolerance.</title>
        <authorList>
            <person name="Wu B."/>
            <person name="Yu Q."/>
            <person name="Deng Z."/>
            <person name="Duan Y."/>
            <person name="Luo F."/>
            <person name="Gmitter F. Jr."/>
        </authorList>
    </citation>
    <scope>NUCLEOTIDE SEQUENCE [LARGE SCALE GENOMIC DNA]</scope>
    <source>
        <strain evidence="2">cv. Valencia</strain>
    </source>
</reference>
<sequence>MHDLLHGLGREIVQRKSIDPRNRSRLCHHKDIYEVLTHNMGTEKIQGICLDMSKVKEIHINSNTFTKMCRLRFLKFYSSIEGENKCKVSDFQGPGFAEVRYLHWHRYPLKSLPSNIQPEKLVLLEMPHSNIQQLWDGVQACISLYIYSCFSDNVITMIIHANIFLGLFFVESSIMPLLIPHLDKLVILNLSGCSKLKWLPDISSAGNMQKIFLNGTAIEELPSSTECLRGLLGLYLEDCKSLKSLPNSLCNLKSLAYLNLNGCSNLHRLPESLEKQFGENTKKHCTLSKLKFLFLRYSQRLQSLPKLPCSLFKLDAHRCMALESLAGLFSSYESYPQKFDLSDNFKLNQNELRGIVEDAMLEIQIMATTRWKEEEQNIYFPPCDGLVILPGNEIPTWFRFQSMGSSITLPPDSDHFWVTISLNFLPSHILTSGNTISFLRQSGSVLRKLRVPNG</sequence>
<gene>
    <name evidence="1" type="ORF">KPL71_008815</name>
</gene>
<proteinExistence type="predicted"/>
<protein>
    <submittedName>
        <fullName evidence="1">Disease resistance protein RPP2B</fullName>
    </submittedName>
</protein>
<evidence type="ECO:0000313" key="2">
    <source>
        <dbReference type="Proteomes" id="UP000829398"/>
    </source>
</evidence>
<dbReference type="EMBL" id="CM039172">
    <property type="protein sequence ID" value="KAH9782245.1"/>
    <property type="molecule type" value="Genomic_DNA"/>
</dbReference>
<name>A0ACB8MAL4_CITSI</name>
<organism evidence="1 2">
    <name type="scientific">Citrus sinensis</name>
    <name type="common">Sweet orange</name>
    <name type="synonym">Citrus aurantium var. sinensis</name>
    <dbReference type="NCBI Taxonomy" id="2711"/>
    <lineage>
        <taxon>Eukaryota</taxon>
        <taxon>Viridiplantae</taxon>
        <taxon>Streptophyta</taxon>
        <taxon>Embryophyta</taxon>
        <taxon>Tracheophyta</taxon>
        <taxon>Spermatophyta</taxon>
        <taxon>Magnoliopsida</taxon>
        <taxon>eudicotyledons</taxon>
        <taxon>Gunneridae</taxon>
        <taxon>Pentapetalae</taxon>
        <taxon>rosids</taxon>
        <taxon>malvids</taxon>
        <taxon>Sapindales</taxon>
        <taxon>Rutaceae</taxon>
        <taxon>Aurantioideae</taxon>
        <taxon>Citrus</taxon>
    </lineage>
</organism>
<accession>A0ACB8MAL4</accession>
<keyword evidence="2" id="KW-1185">Reference proteome</keyword>
<comment type="caution">
    <text evidence="1">The sequence shown here is derived from an EMBL/GenBank/DDBJ whole genome shotgun (WGS) entry which is preliminary data.</text>
</comment>
<evidence type="ECO:0000313" key="1">
    <source>
        <dbReference type="EMBL" id="KAH9782245.1"/>
    </source>
</evidence>